<feature type="region of interest" description="Disordered" evidence="11">
    <location>
        <begin position="377"/>
        <end position="407"/>
    </location>
</feature>
<evidence type="ECO:0000259" key="12">
    <source>
        <dbReference type="SMART" id="SM00382"/>
    </source>
</evidence>
<evidence type="ECO:0000256" key="6">
    <source>
        <dbReference type="ARBA" id="ARBA00022840"/>
    </source>
</evidence>
<sequence>MPDYLGADQRKTKEEEKEDKPIRGIKESDTGLAPPALWDLAADKQTLQSEQPLQVARCTKIINADSEDPKYIINVKQFAKFVVDLSDQVAPTDIEEGMRVGVDRNKYQIHIPLPPKIDPTVTMMQVEEKPDVTYSDVGGCKEQIEKLREVVETPLLHPERFVNLGIEPPKGVLLFGPPGTGKTLCARAVANRTDACFIRVIGSELVQKYVGEGARMVRELFEMARTKKACLIFFDEIDAIGGARFDDGAGGDNEVQRTMLELINQLDGFDPRGNIKVLMATNRPDTLDPALMRPGRLDRKIEFSLPDLEGRTHIFKIHARSMSVERDIRFELLARLCPNSTGKLRVFISFLNQLCVCSMSPAVSAELFIPLSRRRDPQRVHGGRNVRHPRAPQDRHREGFPGGSEQSHQIVRQVQRYPALHDLQLAPGKSFCSSHEPSCGTKIQV</sequence>
<evidence type="ECO:0000256" key="7">
    <source>
        <dbReference type="ARBA" id="ARBA00022942"/>
    </source>
</evidence>
<evidence type="ECO:0000256" key="9">
    <source>
        <dbReference type="ARBA" id="ARBA00030937"/>
    </source>
</evidence>
<dbReference type="GO" id="GO:0016887">
    <property type="term" value="F:ATP hydrolysis activity"/>
    <property type="evidence" value="ECO:0007669"/>
    <property type="project" value="InterPro"/>
</dbReference>
<comment type="similarity">
    <text evidence="2 10">Belongs to the AAA ATPase family.</text>
</comment>
<reference evidence="13" key="2">
    <citation type="submission" date="2025-08" db="UniProtKB">
        <authorList>
            <consortium name="Ensembl"/>
        </authorList>
    </citation>
    <scope>IDENTIFICATION</scope>
</reference>
<proteinExistence type="inferred from homology"/>
<dbReference type="Pfam" id="PF21236">
    <property type="entry name" value="OB_PRS7"/>
    <property type="match status" value="1"/>
</dbReference>
<keyword evidence="5 10" id="KW-0547">Nucleotide-binding</keyword>
<dbReference type="Gene3D" id="2.40.50.140">
    <property type="entry name" value="Nucleic acid-binding proteins"/>
    <property type="match status" value="1"/>
</dbReference>
<dbReference type="InterPro" id="IPR012340">
    <property type="entry name" value="NA-bd_OB-fold"/>
</dbReference>
<dbReference type="InterPro" id="IPR050221">
    <property type="entry name" value="26S_Proteasome_ATPase"/>
</dbReference>
<dbReference type="Pfam" id="PF00004">
    <property type="entry name" value="AAA"/>
    <property type="match status" value="1"/>
</dbReference>
<dbReference type="AlphaFoldDB" id="A0A803V6N7"/>
<evidence type="ECO:0000256" key="8">
    <source>
        <dbReference type="ARBA" id="ARBA00030362"/>
    </source>
</evidence>
<dbReference type="Gene3D" id="3.40.50.300">
    <property type="entry name" value="P-loop containing nucleotide triphosphate hydrolases"/>
    <property type="match status" value="1"/>
</dbReference>
<dbReference type="GO" id="GO:0005737">
    <property type="term" value="C:cytoplasm"/>
    <property type="evidence" value="ECO:0007669"/>
    <property type="project" value="UniProtKB-SubCell"/>
</dbReference>
<evidence type="ECO:0000256" key="11">
    <source>
        <dbReference type="SAM" id="MobiDB-lite"/>
    </source>
</evidence>
<comment type="subcellular location">
    <subcellularLocation>
        <location evidence="1">Cytoplasm</location>
    </subcellularLocation>
</comment>
<keyword evidence="6 10" id="KW-0067">ATP-binding</keyword>
<dbReference type="PANTHER" id="PTHR23073">
    <property type="entry name" value="26S PROTEASOME REGULATORY SUBUNIT"/>
    <property type="match status" value="1"/>
</dbReference>
<evidence type="ECO:0000256" key="4">
    <source>
        <dbReference type="ARBA" id="ARBA00022490"/>
    </source>
</evidence>
<reference evidence="13" key="3">
    <citation type="submission" date="2025-09" db="UniProtKB">
        <authorList>
            <consortium name="Ensembl"/>
        </authorList>
    </citation>
    <scope>IDENTIFICATION</scope>
</reference>
<accession>A0A803V6N7</accession>
<evidence type="ECO:0000256" key="1">
    <source>
        <dbReference type="ARBA" id="ARBA00004496"/>
    </source>
</evidence>
<evidence type="ECO:0000256" key="10">
    <source>
        <dbReference type="RuleBase" id="RU003651"/>
    </source>
</evidence>
<dbReference type="InterPro" id="IPR048723">
    <property type="entry name" value="OB_PRS7"/>
</dbReference>
<gene>
    <name evidence="13" type="primary">PSMC2</name>
</gene>
<feature type="compositionally biased region" description="Basic residues" evidence="11">
    <location>
        <begin position="381"/>
        <end position="390"/>
    </location>
</feature>
<dbReference type="SMART" id="SM00382">
    <property type="entry name" value="AAA"/>
    <property type="match status" value="1"/>
</dbReference>
<dbReference type="Gene3D" id="1.10.8.60">
    <property type="match status" value="1"/>
</dbReference>
<reference evidence="13 14" key="1">
    <citation type="journal article" date="2012" name="Nature">
        <title>The genomic landscape of species divergence in Ficedula flycatchers.</title>
        <authorList>
            <person name="Ellegren H."/>
            <person name="Smeds L."/>
            <person name="Burri R."/>
            <person name="Olason P.I."/>
            <person name="Backstrom N."/>
            <person name="Kawakami T."/>
            <person name="Kunstner A."/>
            <person name="Makinen H."/>
            <person name="Nadachowska-Brzyska K."/>
            <person name="Qvarnstrom A."/>
            <person name="Uebbing S."/>
            <person name="Wolf J.B."/>
        </authorList>
    </citation>
    <scope>NUCLEOTIDE SEQUENCE [LARGE SCALE GENOMIC DNA]</scope>
</reference>
<keyword evidence="4" id="KW-0963">Cytoplasm</keyword>
<dbReference type="CDD" id="cd19502">
    <property type="entry name" value="RecA-like_PAN_like"/>
    <property type="match status" value="1"/>
</dbReference>
<dbReference type="GO" id="GO:0000502">
    <property type="term" value="C:proteasome complex"/>
    <property type="evidence" value="ECO:0007669"/>
    <property type="project" value="UniProtKB-KW"/>
</dbReference>
<feature type="region of interest" description="Disordered" evidence="11">
    <location>
        <begin position="1"/>
        <end position="31"/>
    </location>
</feature>
<feature type="domain" description="AAA+ ATPase" evidence="12">
    <location>
        <begin position="168"/>
        <end position="307"/>
    </location>
</feature>
<feature type="compositionally biased region" description="Basic and acidic residues" evidence="11">
    <location>
        <begin position="8"/>
        <end position="29"/>
    </location>
</feature>
<dbReference type="InterPro" id="IPR003959">
    <property type="entry name" value="ATPase_AAA_core"/>
</dbReference>
<dbReference type="Ensembl" id="ENSFALT00000032970.1">
    <property type="protein sequence ID" value="ENSFALP00000018393.1"/>
    <property type="gene ID" value="ENSFALG00000010397.2"/>
</dbReference>
<dbReference type="PROSITE" id="PS00674">
    <property type="entry name" value="AAA"/>
    <property type="match status" value="1"/>
</dbReference>
<keyword evidence="7" id="KW-0647">Proteasome</keyword>
<evidence type="ECO:0000313" key="13">
    <source>
        <dbReference type="Ensembl" id="ENSFALP00000018393.1"/>
    </source>
</evidence>
<dbReference type="SUPFAM" id="SSF52540">
    <property type="entry name" value="P-loop containing nucleoside triphosphate hydrolases"/>
    <property type="match status" value="1"/>
</dbReference>
<dbReference type="FunFam" id="2.40.50.140:FF:000075">
    <property type="entry name" value="26S protease regulatory subunit 7"/>
    <property type="match status" value="1"/>
</dbReference>
<evidence type="ECO:0000256" key="5">
    <source>
        <dbReference type="ARBA" id="ARBA00022741"/>
    </source>
</evidence>
<keyword evidence="14" id="KW-1185">Reference proteome</keyword>
<dbReference type="FunFam" id="3.40.50.300:FF:000027">
    <property type="entry name" value="26S protease regulatory subunit 7"/>
    <property type="match status" value="1"/>
</dbReference>
<dbReference type="Proteomes" id="UP000016665">
    <property type="component" value="Chromosome 1A"/>
</dbReference>
<evidence type="ECO:0000313" key="14">
    <source>
        <dbReference type="Proteomes" id="UP000016665"/>
    </source>
</evidence>
<dbReference type="InterPro" id="IPR027417">
    <property type="entry name" value="P-loop_NTPase"/>
</dbReference>
<evidence type="ECO:0000256" key="2">
    <source>
        <dbReference type="ARBA" id="ARBA00006914"/>
    </source>
</evidence>
<evidence type="ECO:0000256" key="3">
    <source>
        <dbReference type="ARBA" id="ARBA00021111"/>
    </source>
</evidence>
<organism evidence="13 14">
    <name type="scientific">Ficedula albicollis</name>
    <name type="common">Collared flycatcher</name>
    <name type="synonym">Muscicapa albicollis</name>
    <dbReference type="NCBI Taxonomy" id="59894"/>
    <lineage>
        <taxon>Eukaryota</taxon>
        <taxon>Metazoa</taxon>
        <taxon>Chordata</taxon>
        <taxon>Craniata</taxon>
        <taxon>Vertebrata</taxon>
        <taxon>Euteleostomi</taxon>
        <taxon>Archelosauria</taxon>
        <taxon>Archosauria</taxon>
        <taxon>Dinosauria</taxon>
        <taxon>Saurischia</taxon>
        <taxon>Theropoda</taxon>
        <taxon>Coelurosauria</taxon>
        <taxon>Aves</taxon>
        <taxon>Neognathae</taxon>
        <taxon>Neoaves</taxon>
        <taxon>Telluraves</taxon>
        <taxon>Australaves</taxon>
        <taxon>Passeriformes</taxon>
        <taxon>Muscicapidae</taxon>
        <taxon>Ficedula</taxon>
    </lineage>
</organism>
<name>A0A803V6N7_FICAL</name>
<dbReference type="GeneTree" id="ENSGT01020000230346"/>
<dbReference type="InterPro" id="IPR003960">
    <property type="entry name" value="ATPase_AAA_CS"/>
</dbReference>
<protein>
    <recommendedName>
        <fullName evidence="3">26S proteasome regulatory subunit 7</fullName>
    </recommendedName>
    <alternativeName>
        <fullName evidence="8">26S proteasome AAA-ATPase subunit RPT1</fullName>
    </alternativeName>
    <alternativeName>
        <fullName evidence="9">Proteasome 26S subunit ATPase 2</fullName>
    </alternativeName>
</protein>
<dbReference type="InterPro" id="IPR003593">
    <property type="entry name" value="AAA+_ATPase"/>
</dbReference>
<dbReference type="GO" id="GO:0005524">
    <property type="term" value="F:ATP binding"/>
    <property type="evidence" value="ECO:0007669"/>
    <property type="project" value="UniProtKB-KW"/>
</dbReference>